<dbReference type="Proteomes" id="UP000499080">
    <property type="component" value="Unassembled WGS sequence"/>
</dbReference>
<dbReference type="EMBL" id="BGPR01001497">
    <property type="protein sequence ID" value="GBM55354.1"/>
    <property type="molecule type" value="Genomic_DNA"/>
</dbReference>
<protein>
    <submittedName>
        <fullName evidence="1">Uncharacterized protein</fullName>
    </submittedName>
</protein>
<comment type="caution">
    <text evidence="1">The sequence shown here is derived from an EMBL/GenBank/DDBJ whole genome shotgun (WGS) entry which is preliminary data.</text>
</comment>
<organism evidence="1 2">
    <name type="scientific">Araneus ventricosus</name>
    <name type="common">Orbweaver spider</name>
    <name type="synonym">Epeira ventricosa</name>
    <dbReference type="NCBI Taxonomy" id="182803"/>
    <lineage>
        <taxon>Eukaryota</taxon>
        <taxon>Metazoa</taxon>
        <taxon>Ecdysozoa</taxon>
        <taxon>Arthropoda</taxon>
        <taxon>Chelicerata</taxon>
        <taxon>Arachnida</taxon>
        <taxon>Araneae</taxon>
        <taxon>Araneomorphae</taxon>
        <taxon>Entelegynae</taxon>
        <taxon>Araneoidea</taxon>
        <taxon>Araneidae</taxon>
        <taxon>Araneus</taxon>
    </lineage>
</organism>
<evidence type="ECO:0000313" key="1">
    <source>
        <dbReference type="EMBL" id="GBM55354.1"/>
    </source>
</evidence>
<accession>A0A4Y2GT97</accession>
<name>A0A4Y2GT97_ARAVE</name>
<keyword evidence="2" id="KW-1185">Reference proteome</keyword>
<evidence type="ECO:0000313" key="2">
    <source>
        <dbReference type="Proteomes" id="UP000499080"/>
    </source>
</evidence>
<dbReference type="AlphaFoldDB" id="A0A4Y2GT97"/>
<reference evidence="1 2" key="1">
    <citation type="journal article" date="2019" name="Sci. Rep.">
        <title>Orb-weaving spider Araneus ventricosus genome elucidates the spidroin gene catalogue.</title>
        <authorList>
            <person name="Kono N."/>
            <person name="Nakamura H."/>
            <person name="Ohtoshi R."/>
            <person name="Moran D.A.P."/>
            <person name="Shinohara A."/>
            <person name="Yoshida Y."/>
            <person name="Fujiwara M."/>
            <person name="Mori M."/>
            <person name="Tomita M."/>
            <person name="Arakawa K."/>
        </authorList>
    </citation>
    <scope>NUCLEOTIDE SEQUENCE [LARGE SCALE GENOMIC DNA]</scope>
</reference>
<gene>
    <name evidence="1" type="ORF">AVEN_111746_1</name>
</gene>
<sequence length="119" mass="13657">MKIVSVLWLINKGDAFFIDFPLRFFFFFFRIVCFCNNSDFGRLIVLSPHPQSPIRSRPSVKWLALFSGFEQLGSSRVSTVNAVTEWYIEEPFKVALEIVLFPLTSAANNKGKKVEGLLY</sequence>
<proteinExistence type="predicted"/>